<sequence length="441" mass="48277">MGKNDFLTPKAIANRIKAKGLQKLRWYCQLCQKQCRDENGFKCHQMSDGHRRQMEVFGMNPGRVVAGYSEEFEQAFLDHLKRAHPFSRVLAKNVYNEYINDKHHVHMNSTRWLTLTEFVKYLGREGKCKVDETEKGWWITLIHRDPMQDIDEEKRLKRTAAEKEEEERHLADMSAQLERARKMARLAGNDDDVVAATELVKREDEGPLVLSLAPGAAKAGEGAAGPSGAGAMLPPKPRAPKPAAAAAVPVFGEDDDEGGAGPSSRANGGSGAASGSGRDHDNGHHAGGSRSGAKESAVDRLMRQEMEAKARERERAAAAAAKGSAGGRGEPWVVAGIVVKVMSKELEGHGYYKKKGVVDRVVERYVGEVEMLDSGDVVRVDQAQLETVIPQPGGAVLFVSGPHRGSKGKLQEINTDKYQAKVQMSDGRSVWAEYEEISKLA</sequence>
<evidence type="ECO:0000256" key="4">
    <source>
        <dbReference type="ARBA" id="ARBA00022833"/>
    </source>
</evidence>
<accession>A0A7S0WIK2</accession>
<dbReference type="Gene3D" id="1.10.10.2030">
    <property type="entry name" value="DNA/RNA-binding protein Kin17, conserved domain"/>
    <property type="match status" value="1"/>
</dbReference>
<feature type="coiled-coil region" evidence="5">
    <location>
        <begin position="147"/>
        <end position="183"/>
    </location>
</feature>
<evidence type="ECO:0000256" key="3">
    <source>
        <dbReference type="ARBA" id="ARBA00022771"/>
    </source>
</evidence>
<dbReference type="PANTHER" id="PTHR12805:SF0">
    <property type="entry name" value="DNA_RNA-BINDING PROTEIN KIN17"/>
    <property type="match status" value="1"/>
</dbReference>
<dbReference type="GO" id="GO:0003690">
    <property type="term" value="F:double-stranded DNA binding"/>
    <property type="evidence" value="ECO:0007669"/>
    <property type="project" value="TreeGrafter"/>
</dbReference>
<dbReference type="InterPro" id="IPR036236">
    <property type="entry name" value="Znf_C2H2_sf"/>
</dbReference>
<dbReference type="InterPro" id="IPR019447">
    <property type="entry name" value="DNA/RNA-bd_Kin17_WH-like_dom"/>
</dbReference>
<organism evidence="8">
    <name type="scientific">Chlamydomonas leiostraca</name>
    <dbReference type="NCBI Taxonomy" id="1034604"/>
    <lineage>
        <taxon>Eukaryota</taxon>
        <taxon>Viridiplantae</taxon>
        <taxon>Chlorophyta</taxon>
        <taxon>core chlorophytes</taxon>
        <taxon>Chlorophyceae</taxon>
        <taxon>CS clade</taxon>
        <taxon>Chlamydomonadales</taxon>
        <taxon>Chlamydomonadaceae</taxon>
        <taxon>Chlamydomonas</taxon>
    </lineage>
</organism>
<dbReference type="SMART" id="SM01253">
    <property type="entry name" value="Kin17_mid"/>
    <property type="match status" value="1"/>
</dbReference>
<reference evidence="8" key="1">
    <citation type="submission" date="2021-01" db="EMBL/GenBank/DDBJ databases">
        <authorList>
            <person name="Corre E."/>
            <person name="Pelletier E."/>
            <person name="Niang G."/>
            <person name="Scheremetjew M."/>
            <person name="Finn R."/>
            <person name="Kale V."/>
            <person name="Holt S."/>
            <person name="Cochrane G."/>
            <person name="Meng A."/>
            <person name="Brown T."/>
            <person name="Cohen L."/>
        </authorList>
    </citation>
    <scope>NUCLEOTIDE SEQUENCE</scope>
    <source>
        <strain evidence="8">SAG 11-49</strain>
    </source>
</reference>
<dbReference type="Pfam" id="PF25088">
    <property type="entry name" value="GPKOW_C"/>
    <property type="match status" value="1"/>
</dbReference>
<evidence type="ECO:0000256" key="2">
    <source>
        <dbReference type="ARBA" id="ARBA00022723"/>
    </source>
</evidence>
<dbReference type="GO" id="GO:0005634">
    <property type="term" value="C:nucleus"/>
    <property type="evidence" value="ECO:0007669"/>
    <property type="project" value="TreeGrafter"/>
</dbReference>
<dbReference type="Gene3D" id="2.30.30.30">
    <property type="match status" value="1"/>
</dbReference>
<feature type="compositionally biased region" description="Low complexity" evidence="6">
    <location>
        <begin position="241"/>
        <end position="250"/>
    </location>
</feature>
<dbReference type="InterPro" id="IPR014722">
    <property type="entry name" value="Rib_uL2_dom2"/>
</dbReference>
<dbReference type="AlphaFoldDB" id="A0A7S0WIK2"/>
<dbReference type="InterPro" id="IPR037321">
    <property type="entry name" value="KIN17-like"/>
</dbReference>
<dbReference type="InterPro" id="IPR013087">
    <property type="entry name" value="Znf_C2H2_type"/>
</dbReference>
<keyword evidence="3" id="KW-0863">Zinc-finger</keyword>
<keyword evidence="5" id="KW-0175">Coiled coil</keyword>
<dbReference type="PANTHER" id="PTHR12805">
    <property type="entry name" value="KIN17 KIN, ANTIGENIC DETERMINANT OF RECA PROTEIN HOMOLOG"/>
    <property type="match status" value="1"/>
</dbReference>
<proteinExistence type="inferred from homology"/>
<feature type="domain" description="C2H2-type" evidence="7">
    <location>
        <begin position="28"/>
        <end position="50"/>
    </location>
</feature>
<name>A0A7S0WIK2_9CHLO</name>
<evidence type="ECO:0000256" key="1">
    <source>
        <dbReference type="ARBA" id="ARBA00008517"/>
    </source>
</evidence>
<keyword evidence="2" id="KW-0479">Metal-binding</keyword>
<dbReference type="SUPFAM" id="SSF57667">
    <property type="entry name" value="beta-beta-alpha zinc fingers"/>
    <property type="match status" value="1"/>
</dbReference>
<dbReference type="Pfam" id="PF10357">
    <property type="entry name" value="WH_KIN17"/>
    <property type="match status" value="1"/>
</dbReference>
<evidence type="ECO:0000259" key="7">
    <source>
        <dbReference type="PROSITE" id="PS00028"/>
    </source>
</evidence>
<gene>
    <name evidence="8" type="ORF">CLEI1391_LOCUS3004</name>
</gene>
<dbReference type="InterPro" id="IPR056767">
    <property type="entry name" value="C2H2-Znf_KIN17"/>
</dbReference>
<evidence type="ECO:0000256" key="6">
    <source>
        <dbReference type="SAM" id="MobiDB-lite"/>
    </source>
</evidence>
<feature type="region of interest" description="Disordered" evidence="6">
    <location>
        <begin position="218"/>
        <end position="328"/>
    </location>
</feature>
<dbReference type="EMBL" id="HBFB01005361">
    <property type="protein sequence ID" value="CAD8668319.1"/>
    <property type="molecule type" value="Transcribed_RNA"/>
</dbReference>
<dbReference type="GO" id="GO:0006260">
    <property type="term" value="P:DNA replication"/>
    <property type="evidence" value="ECO:0007669"/>
    <property type="project" value="TreeGrafter"/>
</dbReference>
<dbReference type="Gene3D" id="2.30.30.140">
    <property type="match status" value="1"/>
</dbReference>
<dbReference type="InterPro" id="IPR038254">
    <property type="entry name" value="KIN17_WH-like_sf"/>
</dbReference>
<dbReference type="GO" id="GO:0008270">
    <property type="term" value="F:zinc ion binding"/>
    <property type="evidence" value="ECO:0007669"/>
    <property type="project" value="UniProtKB-KW"/>
</dbReference>
<dbReference type="Pfam" id="PF25095">
    <property type="entry name" value="C2H2-zf_KIN17"/>
    <property type="match status" value="1"/>
</dbReference>
<dbReference type="GO" id="GO:0006974">
    <property type="term" value="P:DNA damage response"/>
    <property type="evidence" value="ECO:0007669"/>
    <property type="project" value="TreeGrafter"/>
</dbReference>
<evidence type="ECO:0000256" key="5">
    <source>
        <dbReference type="SAM" id="Coils"/>
    </source>
</evidence>
<evidence type="ECO:0000313" key="8">
    <source>
        <dbReference type="EMBL" id="CAD8668319.1"/>
    </source>
</evidence>
<dbReference type="PROSITE" id="PS00028">
    <property type="entry name" value="ZINC_FINGER_C2H2_1"/>
    <property type="match status" value="1"/>
</dbReference>
<comment type="similarity">
    <text evidence="1">Belongs to the KIN17 family.</text>
</comment>
<feature type="compositionally biased region" description="Basic and acidic residues" evidence="6">
    <location>
        <begin position="292"/>
        <end position="316"/>
    </location>
</feature>
<protein>
    <recommendedName>
        <fullName evidence="7">C2H2-type domain-containing protein</fullName>
    </recommendedName>
</protein>
<keyword evidence="4" id="KW-0862">Zinc</keyword>
<dbReference type="FunFam" id="1.10.10.2030:FF:000001">
    <property type="entry name" value="DNA/RNA-binding protein KIN17, putative"/>
    <property type="match status" value="1"/>
</dbReference>
<dbReference type="FunFam" id="2.30.30.140:FF:000092">
    <property type="entry name" value="DNA/RNA-binding protein KIN17"/>
    <property type="match status" value="1"/>
</dbReference>